<feature type="transmembrane region" description="Helical" evidence="6">
    <location>
        <begin position="199"/>
        <end position="218"/>
    </location>
</feature>
<name>A0A2I1IHR9_9MICO</name>
<keyword evidence="5 6" id="KW-0472">Membrane</keyword>
<comment type="subcellular location">
    <subcellularLocation>
        <location evidence="1">Cell membrane</location>
        <topology evidence="1">Multi-pass membrane protein</topology>
    </subcellularLocation>
</comment>
<keyword evidence="3 6" id="KW-0812">Transmembrane</keyword>
<dbReference type="InterPro" id="IPR051211">
    <property type="entry name" value="PG_lysyltransferase"/>
</dbReference>
<evidence type="ECO:0000256" key="1">
    <source>
        <dbReference type="ARBA" id="ARBA00004651"/>
    </source>
</evidence>
<dbReference type="InterPro" id="IPR016181">
    <property type="entry name" value="Acyl_CoA_acyltransferase"/>
</dbReference>
<accession>A0A2I1IHR9</accession>
<dbReference type="Pfam" id="PF09924">
    <property type="entry name" value="LPG_synthase_C"/>
    <property type="match status" value="1"/>
</dbReference>
<dbReference type="InterPro" id="IPR024320">
    <property type="entry name" value="LPG_synthase_C"/>
</dbReference>
<comment type="caution">
    <text evidence="8">The sequence shown here is derived from an EMBL/GenBank/DDBJ whole genome shotgun (WGS) entry which is preliminary data.</text>
</comment>
<dbReference type="SUPFAM" id="SSF55729">
    <property type="entry name" value="Acyl-CoA N-acyltransferases (Nat)"/>
    <property type="match status" value="1"/>
</dbReference>
<organism evidence="8 9">
    <name type="scientific">Brevibacterium ravenspurgense</name>
    <dbReference type="NCBI Taxonomy" id="479117"/>
    <lineage>
        <taxon>Bacteria</taxon>
        <taxon>Bacillati</taxon>
        <taxon>Actinomycetota</taxon>
        <taxon>Actinomycetes</taxon>
        <taxon>Micrococcales</taxon>
        <taxon>Brevibacteriaceae</taxon>
        <taxon>Brevibacterium</taxon>
    </lineage>
</organism>
<feature type="transmembrane region" description="Helical" evidence="6">
    <location>
        <begin position="25"/>
        <end position="45"/>
    </location>
</feature>
<evidence type="ECO:0000256" key="2">
    <source>
        <dbReference type="ARBA" id="ARBA00022475"/>
    </source>
</evidence>
<feature type="transmembrane region" description="Helical" evidence="6">
    <location>
        <begin position="175"/>
        <end position="193"/>
    </location>
</feature>
<feature type="transmembrane region" description="Helical" evidence="6">
    <location>
        <begin position="297"/>
        <end position="315"/>
    </location>
</feature>
<dbReference type="PANTHER" id="PTHR34697:SF2">
    <property type="entry name" value="PHOSPHATIDYLGLYCEROL LYSYLTRANSFERASE"/>
    <property type="match status" value="1"/>
</dbReference>
<gene>
    <name evidence="8" type="ORF">CYJ40_03575</name>
</gene>
<feature type="transmembrane region" description="Helical" evidence="6">
    <location>
        <begin position="327"/>
        <end position="350"/>
    </location>
</feature>
<dbReference type="GO" id="GO:0005886">
    <property type="term" value="C:plasma membrane"/>
    <property type="evidence" value="ECO:0007669"/>
    <property type="project" value="UniProtKB-SubCell"/>
</dbReference>
<feature type="transmembrane region" description="Helical" evidence="6">
    <location>
        <begin position="230"/>
        <end position="252"/>
    </location>
</feature>
<dbReference type="GO" id="GO:0016755">
    <property type="term" value="F:aminoacyltransferase activity"/>
    <property type="evidence" value="ECO:0007669"/>
    <property type="project" value="TreeGrafter"/>
</dbReference>
<evidence type="ECO:0000256" key="4">
    <source>
        <dbReference type="ARBA" id="ARBA00022989"/>
    </source>
</evidence>
<evidence type="ECO:0000256" key="3">
    <source>
        <dbReference type="ARBA" id="ARBA00022692"/>
    </source>
</evidence>
<evidence type="ECO:0000313" key="8">
    <source>
        <dbReference type="EMBL" id="PKY70660.1"/>
    </source>
</evidence>
<dbReference type="PANTHER" id="PTHR34697">
    <property type="entry name" value="PHOSPHATIDYLGLYCEROL LYSYLTRANSFERASE"/>
    <property type="match status" value="1"/>
</dbReference>
<evidence type="ECO:0000259" key="7">
    <source>
        <dbReference type="Pfam" id="PF09924"/>
    </source>
</evidence>
<feature type="transmembrane region" description="Helical" evidence="6">
    <location>
        <begin position="84"/>
        <end position="102"/>
    </location>
</feature>
<feature type="domain" description="Phosphatidylglycerol lysyltransferase C-terminal" evidence="7">
    <location>
        <begin position="513"/>
        <end position="801"/>
    </location>
</feature>
<evidence type="ECO:0000256" key="6">
    <source>
        <dbReference type="SAM" id="Phobius"/>
    </source>
</evidence>
<sequence length="845" mass="90430">MNSSPQKEETTSKRGLTAMRACRDWLRSGPVSIAFAVLVLGVWILQQFTGKAAHAPAGASPTEGSTAVAGPGILERLLPIGPVGPGYLAVVIVVVLAVGIWAERRLGSLRYAIIGTVGHTVSIAIITAIAGALAHTPVEWFRVLATTPSSSVGAWLFATGTAAAGLTQAVVRRRVILLVGVYLAVMVTCAGEVRDFEHLVAVGIGLAAGRMIGGPIPKRRVGSRLEARELIVTGIVAIFAASVISMRAEYFIGPLASVRYLFETSITPEQIDAVCASGTEMACRRAEALSRSTGLGSVIRLAMPWLVQLSFLPGLRRGRQAAAVGTVLLQAYILVRSIIASLAIFGLYHYWDATGVALGLNPAASPGLQLFVPIVIPLLVIVAVLCAWKLFPAQPVAGWYRRLTLLVSSGVVLGALFAVAAGLLLRSHLGEAPTVGRLVWDYIIHIVPGLRLVGTVGPLTADDALGRFALDIGTLVPWAVIVVFALRAVTKGVVDSSDQAAVSYPDIVRSAGAGTLGWMTTWKDNSVWISDNGQAGVAFRGRDGAALTVTDPACTPDELPDVMDEFSRWAVRQGLVPIFYSVHDSAAQVARSWGWSCVPVATETVVDLGQVEFKGKAFQDVRTAVNRAKKEGVEAEWMTWESAPLAIRDQIEAISQHWAQQKPLPEMGFTLGGVAELDDPEVRLLVAVDQDRTVHGVTSWMPVYEDGKVIGLTLDFMRRRDGGFRPVMEFLIAQAIIGAQDEGLRVLSLSGAPLVTEADEPGMLHSVLAALSSRLEPVYGFNSLYAFKHKFQPRTETMWLAVPEVADLARAARAVSHAYLPNLSVRETVRLGSELLRSSGKENRR</sequence>
<reference evidence="8 9" key="1">
    <citation type="submission" date="2017-12" db="EMBL/GenBank/DDBJ databases">
        <title>Phylogenetic diversity of female urinary microbiome.</title>
        <authorList>
            <person name="Thomas-White K."/>
            <person name="Wolfe A.J."/>
        </authorList>
    </citation>
    <scope>NUCLEOTIDE SEQUENCE [LARGE SCALE GENOMIC DNA]</scope>
    <source>
        <strain evidence="8 9">UMB0426</strain>
    </source>
</reference>
<keyword evidence="2" id="KW-1003">Cell membrane</keyword>
<evidence type="ECO:0000256" key="5">
    <source>
        <dbReference type="ARBA" id="ARBA00023136"/>
    </source>
</evidence>
<feature type="transmembrane region" description="Helical" evidence="6">
    <location>
        <begin position="140"/>
        <end position="163"/>
    </location>
</feature>
<dbReference type="GO" id="GO:0055091">
    <property type="term" value="P:phospholipid homeostasis"/>
    <property type="evidence" value="ECO:0007669"/>
    <property type="project" value="TreeGrafter"/>
</dbReference>
<feature type="transmembrane region" description="Helical" evidence="6">
    <location>
        <begin position="403"/>
        <end position="422"/>
    </location>
</feature>
<proteinExistence type="predicted"/>
<feature type="transmembrane region" description="Helical" evidence="6">
    <location>
        <begin position="370"/>
        <end position="391"/>
    </location>
</feature>
<feature type="transmembrane region" description="Helical" evidence="6">
    <location>
        <begin position="109"/>
        <end position="134"/>
    </location>
</feature>
<keyword evidence="4 6" id="KW-1133">Transmembrane helix</keyword>
<dbReference type="RefSeq" id="WP_101672068.1">
    <property type="nucleotide sequence ID" value="NZ_JAKRCZ010000005.1"/>
</dbReference>
<dbReference type="EMBL" id="PKGO01000003">
    <property type="protein sequence ID" value="PKY70660.1"/>
    <property type="molecule type" value="Genomic_DNA"/>
</dbReference>
<dbReference type="Proteomes" id="UP000242755">
    <property type="component" value="Unassembled WGS sequence"/>
</dbReference>
<evidence type="ECO:0000313" key="9">
    <source>
        <dbReference type="Proteomes" id="UP000242755"/>
    </source>
</evidence>
<protein>
    <recommendedName>
        <fullName evidence="7">Phosphatidylglycerol lysyltransferase C-terminal domain-containing protein</fullName>
    </recommendedName>
</protein>
<dbReference type="AlphaFoldDB" id="A0A2I1IHR9"/>